<protein>
    <submittedName>
        <fullName evidence="2">DUF4214 domain-containing protein</fullName>
    </submittedName>
</protein>
<dbReference type="AlphaFoldDB" id="A0A7Y0BKV0"/>
<dbReference type="InterPro" id="IPR025282">
    <property type="entry name" value="DUF4214"/>
</dbReference>
<feature type="domain" description="DUF4214" evidence="1">
    <location>
        <begin position="37"/>
        <end position="83"/>
    </location>
</feature>
<reference evidence="2 3" key="1">
    <citation type="submission" date="2020-04" db="EMBL/GenBank/DDBJ databases">
        <title>Novosphingobium sp. TW-4 isolated from soil.</title>
        <authorList>
            <person name="Dahal R.H."/>
            <person name="Chaudhary D.K."/>
        </authorList>
    </citation>
    <scope>NUCLEOTIDE SEQUENCE [LARGE SCALE GENOMIC DNA]</scope>
    <source>
        <strain evidence="2 3">TW-4</strain>
    </source>
</reference>
<keyword evidence="3" id="KW-1185">Reference proteome</keyword>
<dbReference type="InterPro" id="IPR038255">
    <property type="entry name" value="PBS_linker_sf"/>
</dbReference>
<dbReference type="EMBL" id="JABBGM010000001">
    <property type="protein sequence ID" value="NML92239.1"/>
    <property type="molecule type" value="Genomic_DNA"/>
</dbReference>
<comment type="caution">
    <text evidence="2">The sequence shown here is derived from an EMBL/GenBank/DDBJ whole genome shotgun (WGS) entry which is preliminary data.</text>
</comment>
<evidence type="ECO:0000313" key="3">
    <source>
        <dbReference type="Proteomes" id="UP000583556"/>
    </source>
</evidence>
<dbReference type="Pfam" id="PF13946">
    <property type="entry name" value="DUF4214"/>
    <property type="match status" value="2"/>
</dbReference>
<organism evidence="2 3">
    <name type="scientific">Novosphingobium olei</name>
    <dbReference type="NCBI Taxonomy" id="2728851"/>
    <lineage>
        <taxon>Bacteria</taxon>
        <taxon>Pseudomonadati</taxon>
        <taxon>Pseudomonadota</taxon>
        <taxon>Alphaproteobacteria</taxon>
        <taxon>Sphingomonadales</taxon>
        <taxon>Sphingomonadaceae</taxon>
        <taxon>Novosphingobium</taxon>
    </lineage>
</organism>
<gene>
    <name evidence="2" type="ORF">HHL27_00955</name>
</gene>
<dbReference type="RefSeq" id="WP_169491510.1">
    <property type="nucleotide sequence ID" value="NZ_JABBGM010000001.1"/>
</dbReference>
<accession>A0A7Y0BKV0</accession>
<dbReference type="Proteomes" id="UP000583556">
    <property type="component" value="Unassembled WGS sequence"/>
</dbReference>
<evidence type="ECO:0000313" key="2">
    <source>
        <dbReference type="EMBL" id="NML92239.1"/>
    </source>
</evidence>
<evidence type="ECO:0000259" key="1">
    <source>
        <dbReference type="Pfam" id="PF13946"/>
    </source>
</evidence>
<dbReference type="Gene3D" id="1.10.3130.20">
    <property type="entry name" value="Phycobilisome linker domain"/>
    <property type="match status" value="1"/>
</dbReference>
<feature type="domain" description="DUF4214" evidence="1">
    <location>
        <begin position="91"/>
        <end position="142"/>
    </location>
</feature>
<name>A0A7Y0BKV0_9SPHN</name>
<proteinExistence type="predicted"/>
<sequence length="247" mass="27726">MSGLNADIFEDTEADIDLRRYPVNQTGPLLDLVLFDRFLDYAYAVLLKREPDPEGRSHYRDLARRGVARPAIVRGLLRSREHRASSVEERALTHAEFVNRAYQDILGRWPDEDGLATYQRIAARFNGRRKVLANLLASDEGLRKSGGRLARIEGLKAYARAGWPLRLPGLGTWFAARRRRRQRIDRIALNQQLLAREIAALREEVEAASLGGAEPFGFLTEAPDPGSAQGRAALVFGNALIRARREG</sequence>